<sequence>MTELKNVDQELGRFRLRLIAAGALVLFGFGLVTARLVTLQVLRHDELSTRAESNRITVLPITPNRGLILDRNGVVLANNYSAYTLELTPSKIDDLEGTIDALQEVIDITTRDRRRFKRMMDDAKSFESLPIRTKLSDEEVARFTAQRFRFPGVDIKARLFRNYPYGELGSHVLGYIGRINQAEKDAIDETDDAANYKGTDYIGKLGIEQKYEAELHGITGFEEVETSASGRAVRRLRASPPTPGNTVRLSIDIKLQAMVEQLFGDRRGALVAIDPRSGEVLAFVSKPTFDPNLFVDGIDSESWKELNESIDKPLLNRALRGTYPPGSTFKPFMAIAALESGKRTPQQTTYDNGVFMFGNHRFRSHGDGGLGVVDMNRSIVKSSNVYYYQLAADMGVDLIHEQLEPFGFGRRTGIDINGEVTGVLPSTEWKRKYYKKPELQKWYAGETISLGIGQGYNNFTMLQLATATATLVSGGQRYVPRLVREIEDVATRETRLMSAEALSPLPLQPDHVEVVRKALHGVTQEGTSTRVFMGASYPSGGKTGTAQAVGIRQDQKYDKSKMADYLRDHSLYTAFAPVDNPQVALAVIVENSGFGAEAAAPIARRVLDFVLTGRYPNAEDIALVQKGQAGPPVGTPRLAAEVPLMPFTPGAVTTAGGEAAAAPAAPASQPAPAASAPGGAAAAPPAKIAQAPAPTAPAEATNR</sequence>
<dbReference type="Gene3D" id="3.40.710.10">
    <property type="entry name" value="DD-peptidase/beta-lactamase superfamily"/>
    <property type="match status" value="1"/>
</dbReference>
<dbReference type="KEGG" id="mpt:Mpe_A0080"/>
<dbReference type="GO" id="GO:0005886">
    <property type="term" value="C:plasma membrane"/>
    <property type="evidence" value="ECO:0007669"/>
    <property type="project" value="UniProtKB-SubCell"/>
</dbReference>
<proteinExistence type="inferred from homology"/>
<dbReference type="PANTHER" id="PTHR30627">
    <property type="entry name" value="PEPTIDOGLYCAN D,D-TRANSPEPTIDASE"/>
    <property type="match status" value="1"/>
</dbReference>
<feature type="domain" description="Penicillin-binding protein dimerisation" evidence="17">
    <location>
        <begin position="61"/>
        <end position="235"/>
    </location>
</feature>
<gene>
    <name evidence="14" type="primary">mrdA</name>
    <name evidence="18" type="ordered locus">Mpe_A0080</name>
</gene>
<dbReference type="eggNOG" id="COG0768">
    <property type="taxonomic scope" value="Bacteria"/>
</dbReference>
<evidence type="ECO:0000256" key="6">
    <source>
        <dbReference type="ARBA" id="ARBA00022670"/>
    </source>
</evidence>
<evidence type="ECO:0000256" key="2">
    <source>
        <dbReference type="ARBA" id="ARBA00004236"/>
    </source>
</evidence>
<dbReference type="HAMAP" id="MF_02081">
    <property type="entry name" value="MrdA_transpept"/>
    <property type="match status" value="1"/>
</dbReference>
<evidence type="ECO:0000256" key="3">
    <source>
        <dbReference type="ARBA" id="ARBA00022475"/>
    </source>
</evidence>
<dbReference type="EMBL" id="CP000555">
    <property type="protein sequence ID" value="ABM93042.1"/>
    <property type="molecule type" value="Genomic_DNA"/>
</dbReference>
<evidence type="ECO:0000256" key="5">
    <source>
        <dbReference type="ARBA" id="ARBA00022645"/>
    </source>
</evidence>
<dbReference type="GO" id="GO:0009252">
    <property type="term" value="P:peptidoglycan biosynthetic process"/>
    <property type="evidence" value="ECO:0007669"/>
    <property type="project" value="UniProtKB-UniRule"/>
</dbReference>
<keyword evidence="10 14" id="KW-0573">Peptidoglycan synthesis</keyword>
<keyword evidence="8 14" id="KW-0378">Hydrolase</keyword>
<protein>
    <recommendedName>
        <fullName evidence="14">Peptidoglycan D,D-transpeptidase MrdA</fullName>
        <ecNumber evidence="14">3.4.16.4</ecNumber>
    </recommendedName>
    <alternativeName>
        <fullName evidence="14">Penicillin-binding protein 2</fullName>
        <shortName evidence="14">PBP-2</shortName>
    </alternativeName>
</protein>
<dbReference type="AlphaFoldDB" id="A2SBV3"/>
<dbReference type="Gene3D" id="3.30.1390.30">
    <property type="entry name" value="Penicillin-binding protein 2a, domain 3"/>
    <property type="match status" value="1"/>
</dbReference>
<name>A2SBV3_METPP</name>
<reference evidence="18 19" key="1">
    <citation type="journal article" date="2007" name="J. Bacteriol.">
        <title>Whole-genome analysis of the methyl tert-butyl ether-degrading beta-proteobacterium Methylibium petroleiphilum PM1.</title>
        <authorList>
            <person name="Kane S.R."/>
            <person name="Chakicherla A.Y."/>
            <person name="Chain P.S.G."/>
            <person name="Schmidt R."/>
            <person name="Shin M.W."/>
            <person name="Legler T.C."/>
            <person name="Scow K.M."/>
            <person name="Larimer F.W."/>
            <person name="Lucas S.M."/>
            <person name="Richardson P.M."/>
            <person name="Hristova K.R."/>
        </authorList>
    </citation>
    <scope>NUCLEOTIDE SEQUENCE [LARGE SCALE GENOMIC DNA]</scope>
    <source>
        <strain evidence="19">ATCC BAA-1232 / LMG 22953 / PM1</strain>
    </source>
</reference>
<dbReference type="InterPro" id="IPR036138">
    <property type="entry name" value="PBP_dimer_sf"/>
</dbReference>
<comment type="subcellular location">
    <subcellularLocation>
        <location evidence="2">Cell membrane</location>
    </subcellularLocation>
    <subcellularLocation>
        <location evidence="1">Membrane</location>
        <topology evidence="1">Single-pass membrane protein</topology>
    </subcellularLocation>
</comment>
<comment type="function">
    <text evidence="14">Catalyzes cross-linking of the peptidoglycan cell wall.</text>
</comment>
<dbReference type="SUPFAM" id="SSF56519">
    <property type="entry name" value="Penicillin binding protein dimerisation domain"/>
    <property type="match status" value="1"/>
</dbReference>
<dbReference type="Proteomes" id="UP000000366">
    <property type="component" value="Chromosome"/>
</dbReference>
<dbReference type="Gene3D" id="3.90.1310.10">
    <property type="entry name" value="Penicillin-binding protein 2a (Domain 2)"/>
    <property type="match status" value="1"/>
</dbReference>
<dbReference type="Pfam" id="PF03717">
    <property type="entry name" value="PBP_dimer"/>
    <property type="match status" value="1"/>
</dbReference>
<evidence type="ECO:0000259" key="17">
    <source>
        <dbReference type="Pfam" id="PF03717"/>
    </source>
</evidence>
<feature type="region of interest" description="Disordered" evidence="15">
    <location>
        <begin position="655"/>
        <end position="703"/>
    </location>
</feature>
<evidence type="ECO:0000256" key="13">
    <source>
        <dbReference type="ARBA" id="ARBA00023316"/>
    </source>
</evidence>
<evidence type="ECO:0000256" key="15">
    <source>
        <dbReference type="SAM" id="MobiDB-lite"/>
    </source>
</evidence>
<keyword evidence="5 14" id="KW-0121">Carboxypeptidase</keyword>
<comment type="similarity">
    <text evidence="14">Belongs to the transpeptidase family. MrdA subfamily.</text>
</comment>
<feature type="active site" description="Acyl-ester intermediate" evidence="14">
    <location>
        <position position="327"/>
    </location>
</feature>
<keyword evidence="4 14" id="KW-0997">Cell inner membrane</keyword>
<keyword evidence="7 14" id="KW-0812">Transmembrane</keyword>
<evidence type="ECO:0000256" key="8">
    <source>
        <dbReference type="ARBA" id="ARBA00022801"/>
    </source>
</evidence>
<keyword evidence="13 14" id="KW-0961">Cell wall biogenesis/degradation</keyword>
<accession>A2SBV3</accession>
<dbReference type="UniPathway" id="UPA00219"/>
<dbReference type="RefSeq" id="WP_011827681.1">
    <property type="nucleotide sequence ID" value="NC_008825.1"/>
</dbReference>
<dbReference type="InterPro" id="IPR001460">
    <property type="entry name" value="PCN-bd_Tpept"/>
</dbReference>
<dbReference type="Pfam" id="PF00905">
    <property type="entry name" value="Transpeptidase"/>
    <property type="match status" value="1"/>
</dbReference>
<dbReference type="GO" id="GO:0071972">
    <property type="term" value="F:peptidoglycan L,D-transpeptidase activity"/>
    <property type="evidence" value="ECO:0007669"/>
    <property type="project" value="TreeGrafter"/>
</dbReference>
<evidence type="ECO:0000313" key="19">
    <source>
        <dbReference type="Proteomes" id="UP000000366"/>
    </source>
</evidence>
<dbReference type="SUPFAM" id="SSF56601">
    <property type="entry name" value="beta-lactamase/transpeptidase-like"/>
    <property type="match status" value="1"/>
</dbReference>
<dbReference type="HOGENOM" id="CLU_009289_4_2_4"/>
<dbReference type="NCBIfam" id="TIGR03423">
    <property type="entry name" value="pbp2_mrdA"/>
    <property type="match status" value="1"/>
</dbReference>
<dbReference type="InterPro" id="IPR005311">
    <property type="entry name" value="PBP_dimer"/>
</dbReference>
<dbReference type="EC" id="3.4.16.4" evidence="14"/>
<keyword evidence="18" id="KW-0328">Glycosyltransferase</keyword>
<evidence type="ECO:0000313" key="18">
    <source>
        <dbReference type="EMBL" id="ABM93042.1"/>
    </source>
</evidence>
<evidence type="ECO:0000256" key="4">
    <source>
        <dbReference type="ARBA" id="ARBA00022519"/>
    </source>
</evidence>
<evidence type="ECO:0000256" key="7">
    <source>
        <dbReference type="ARBA" id="ARBA00022692"/>
    </source>
</evidence>
<keyword evidence="3 14" id="KW-1003">Cell membrane</keyword>
<evidence type="ECO:0000256" key="9">
    <source>
        <dbReference type="ARBA" id="ARBA00022960"/>
    </source>
</evidence>
<keyword evidence="6 14" id="KW-0645">Protease</keyword>
<comment type="pathway">
    <text evidence="14">Cell wall biogenesis; peptidoglycan biosynthesis.</text>
</comment>
<keyword evidence="11 14" id="KW-1133">Transmembrane helix</keyword>
<dbReference type="GO" id="GO:0071555">
    <property type="term" value="P:cell wall organization"/>
    <property type="evidence" value="ECO:0007669"/>
    <property type="project" value="UniProtKB-KW"/>
</dbReference>
<dbReference type="InterPro" id="IPR012338">
    <property type="entry name" value="Beta-lactam/transpept-like"/>
</dbReference>
<organism evidence="18 19">
    <name type="scientific">Methylibium petroleiphilum (strain ATCC BAA-1232 / LMG 22953 / PM1)</name>
    <dbReference type="NCBI Taxonomy" id="420662"/>
    <lineage>
        <taxon>Bacteria</taxon>
        <taxon>Pseudomonadati</taxon>
        <taxon>Pseudomonadota</taxon>
        <taxon>Betaproteobacteria</taxon>
        <taxon>Burkholderiales</taxon>
        <taxon>Sphaerotilaceae</taxon>
        <taxon>Methylibium</taxon>
    </lineage>
</organism>
<feature type="domain" description="Penicillin-binding protein transpeptidase" evidence="16">
    <location>
        <begin position="268"/>
        <end position="607"/>
    </location>
</feature>
<dbReference type="GO" id="GO:0008658">
    <property type="term" value="F:penicillin binding"/>
    <property type="evidence" value="ECO:0007669"/>
    <property type="project" value="InterPro"/>
</dbReference>
<keyword evidence="18" id="KW-0808">Transferase</keyword>
<comment type="catalytic activity">
    <reaction evidence="14">
        <text>Preferential cleavage: (Ac)2-L-Lys-D-Ala-|-D-Ala. Also transpeptidation of peptidyl-alanyl moieties that are N-acyl substituents of D-alanine.</text>
        <dbReference type="EC" id="3.4.16.4"/>
    </reaction>
</comment>
<dbReference type="GO" id="GO:0016757">
    <property type="term" value="F:glycosyltransferase activity"/>
    <property type="evidence" value="ECO:0007669"/>
    <property type="project" value="UniProtKB-KW"/>
</dbReference>
<evidence type="ECO:0000256" key="12">
    <source>
        <dbReference type="ARBA" id="ARBA00023136"/>
    </source>
</evidence>
<comment type="caution">
    <text evidence="14">Lacks conserved residue(s) required for the propagation of feature annotation.</text>
</comment>
<keyword evidence="12 14" id="KW-0472">Membrane</keyword>
<evidence type="ECO:0000259" key="16">
    <source>
        <dbReference type="Pfam" id="PF00905"/>
    </source>
</evidence>
<dbReference type="GO" id="GO:0006508">
    <property type="term" value="P:proteolysis"/>
    <property type="evidence" value="ECO:0007669"/>
    <property type="project" value="UniProtKB-KW"/>
</dbReference>
<evidence type="ECO:0000256" key="10">
    <source>
        <dbReference type="ARBA" id="ARBA00022984"/>
    </source>
</evidence>
<evidence type="ECO:0000256" key="11">
    <source>
        <dbReference type="ARBA" id="ARBA00022989"/>
    </source>
</evidence>
<keyword evidence="19" id="KW-1185">Reference proteome</keyword>
<dbReference type="InterPro" id="IPR017790">
    <property type="entry name" value="Penicillin-binding_protein_2"/>
</dbReference>
<evidence type="ECO:0000256" key="14">
    <source>
        <dbReference type="HAMAP-Rule" id="MF_02081"/>
    </source>
</evidence>
<dbReference type="InterPro" id="IPR050515">
    <property type="entry name" value="Beta-lactam/transpept"/>
</dbReference>
<dbReference type="GO" id="GO:0009002">
    <property type="term" value="F:serine-type D-Ala-D-Ala carboxypeptidase activity"/>
    <property type="evidence" value="ECO:0007669"/>
    <property type="project" value="UniProtKB-UniRule"/>
</dbReference>
<evidence type="ECO:0000256" key="1">
    <source>
        <dbReference type="ARBA" id="ARBA00004167"/>
    </source>
</evidence>
<keyword evidence="9 14" id="KW-0133">Cell shape</keyword>
<dbReference type="STRING" id="420662.Mpe_A0080"/>
<dbReference type="GO" id="GO:0008360">
    <property type="term" value="P:regulation of cell shape"/>
    <property type="evidence" value="ECO:0007669"/>
    <property type="project" value="UniProtKB-KW"/>
</dbReference>
<dbReference type="PANTHER" id="PTHR30627:SF2">
    <property type="entry name" value="PEPTIDOGLYCAN D,D-TRANSPEPTIDASE MRDA"/>
    <property type="match status" value="1"/>
</dbReference>